<dbReference type="InterPro" id="IPR026596">
    <property type="entry name" value="IspD/F"/>
</dbReference>
<comment type="similarity">
    <text evidence="6">Belongs to the IspD/TarI cytidylyltransferase family. IspD subfamily.</text>
</comment>
<keyword evidence="7 13" id="KW-0808">Transferase</keyword>
<comment type="catalytic activity">
    <reaction evidence="1 13">
        <text>4-CDP-2-C-methyl-D-erythritol 2-phosphate = 2-C-methyl-D-erythritol 2,4-cyclic diphosphate + CMP</text>
        <dbReference type="Rhea" id="RHEA:23864"/>
        <dbReference type="ChEBI" id="CHEBI:57919"/>
        <dbReference type="ChEBI" id="CHEBI:58483"/>
        <dbReference type="ChEBI" id="CHEBI:60377"/>
        <dbReference type="EC" id="4.6.1.12"/>
    </reaction>
</comment>
<evidence type="ECO:0000256" key="6">
    <source>
        <dbReference type="ARBA" id="ARBA00009789"/>
    </source>
</evidence>
<keyword evidence="12 13" id="KW-0511">Multifunctional enzyme</keyword>
<dbReference type="InterPro" id="IPR003526">
    <property type="entry name" value="MECDP_synthase"/>
</dbReference>
<dbReference type="CDD" id="cd02516">
    <property type="entry name" value="CDP-ME_synthetase"/>
    <property type="match status" value="1"/>
</dbReference>
<gene>
    <name evidence="13" type="primary">ispDF</name>
    <name evidence="15" type="ORF">CQA76_01275</name>
</gene>
<proteinExistence type="inferred from homology"/>
<feature type="region of interest" description="2-C-methyl-D-erythritol 4-phosphate cytidylyltransferase" evidence="13">
    <location>
        <begin position="1"/>
        <end position="210"/>
    </location>
</feature>
<comment type="pathway">
    <text evidence="5 13">Isoprenoid biosynthesis; isopentenyl diphosphate biosynthesis via DXP pathway; isopentenyl diphosphate from 1-deoxy-D-xylulose 5-phosphate: step 2/6.</text>
</comment>
<feature type="binding site" evidence="13">
    <location>
        <begin position="270"/>
        <end position="274"/>
    </location>
    <ligand>
        <name>4-CDP-2-C-methyl-D-erythritol 2-phosphate</name>
        <dbReference type="ChEBI" id="CHEBI:57919"/>
    </ligand>
</feature>
<dbReference type="NCBIfam" id="TIGR00453">
    <property type="entry name" value="ispD"/>
    <property type="match status" value="1"/>
</dbReference>
<evidence type="ECO:0000256" key="10">
    <source>
        <dbReference type="ARBA" id="ARBA00023229"/>
    </source>
</evidence>
<dbReference type="InterPro" id="IPR018294">
    <property type="entry name" value="ISPD_synthase_CS"/>
</dbReference>
<dbReference type="InterPro" id="IPR001228">
    <property type="entry name" value="IspD"/>
</dbReference>
<evidence type="ECO:0000256" key="11">
    <source>
        <dbReference type="ARBA" id="ARBA00023239"/>
    </source>
</evidence>
<keyword evidence="9 13" id="KW-0479">Metal-binding</keyword>
<comment type="pathway">
    <text evidence="4 13">Isoprenoid biosynthesis; isopentenyl diphosphate biosynthesis via DXP pathway; isopentenyl diphosphate from 1-deoxy-D-xylulose 5-phosphate: step 4/6.</text>
</comment>
<dbReference type="HAMAP" id="MF_00107">
    <property type="entry name" value="IspF"/>
    <property type="match status" value="1"/>
</dbReference>
<evidence type="ECO:0000256" key="13">
    <source>
        <dbReference type="HAMAP-Rule" id="MF_01520"/>
    </source>
</evidence>
<dbReference type="GO" id="GO:0016114">
    <property type="term" value="P:terpenoid biosynthetic process"/>
    <property type="evidence" value="ECO:0007669"/>
    <property type="project" value="InterPro"/>
</dbReference>
<organism evidence="15 16">
    <name type="scientific">Campylobacter aviculae</name>
    <dbReference type="NCBI Taxonomy" id="2510190"/>
    <lineage>
        <taxon>Bacteria</taxon>
        <taxon>Pseudomonadati</taxon>
        <taxon>Campylobacterota</taxon>
        <taxon>Epsilonproteobacteria</taxon>
        <taxon>Campylobacterales</taxon>
        <taxon>Campylobacteraceae</taxon>
        <taxon>Campylobacter</taxon>
    </lineage>
</organism>
<comment type="caution">
    <text evidence="13">Lacks conserved residue(s) required for the propagation of feature annotation.</text>
</comment>
<dbReference type="SUPFAM" id="SSF53448">
    <property type="entry name" value="Nucleotide-diphospho-sugar transferases"/>
    <property type="match status" value="1"/>
</dbReference>
<feature type="binding site" evidence="13">
    <location>
        <begin position="243"/>
        <end position="244"/>
    </location>
    <ligand>
        <name>4-CDP-2-C-methyl-D-erythritol 2-phosphate</name>
        <dbReference type="ChEBI" id="CHEBI:57919"/>
    </ligand>
</feature>
<accession>A0A4U7BUA5</accession>
<evidence type="ECO:0000256" key="8">
    <source>
        <dbReference type="ARBA" id="ARBA00022695"/>
    </source>
</evidence>
<feature type="site" description="Transition state stabilizer" evidence="13">
    <location>
        <position position="243"/>
    </location>
</feature>
<protein>
    <recommendedName>
        <fullName evidence="13">Bifunctional enzyme IspD/IspF</fullName>
    </recommendedName>
    <domain>
        <recommendedName>
            <fullName evidence="13">2-C-methyl-D-erythritol 4-phosphate cytidylyltransferase</fullName>
            <ecNumber evidence="13">2.7.7.60</ecNumber>
        </recommendedName>
        <alternativeName>
            <fullName evidence="13">4-diphosphocytidyl-2C-methyl-D-erythritol synthase</fullName>
        </alternativeName>
        <alternativeName>
            <fullName evidence="13">MEP cytidylyltransferase</fullName>
            <shortName evidence="13">MCT</shortName>
        </alternativeName>
    </domain>
    <domain>
        <recommendedName>
            <fullName evidence="13">2-C-methyl-D-erythritol 2,4-cyclodiphosphate synthase</fullName>
            <shortName evidence="13">MECDP-synthase</shortName>
            <shortName evidence="13">MECPP-synthase</shortName>
            <shortName evidence="13">MECPS</shortName>
            <ecNumber evidence="13">4.6.1.12</ecNumber>
        </recommendedName>
    </domain>
</protein>
<dbReference type="AlphaFoldDB" id="A0A4U7BUA5"/>
<comment type="caution">
    <text evidence="15">The sequence shown here is derived from an EMBL/GenBank/DDBJ whole genome shotgun (WGS) entry which is preliminary data.</text>
</comment>
<evidence type="ECO:0000256" key="1">
    <source>
        <dbReference type="ARBA" id="ARBA00000200"/>
    </source>
</evidence>
<dbReference type="GO" id="GO:0050518">
    <property type="term" value="F:2-C-methyl-D-erythritol 4-phosphate cytidylyltransferase activity"/>
    <property type="evidence" value="ECO:0007669"/>
    <property type="project" value="UniProtKB-UniRule"/>
</dbReference>
<dbReference type="InterPro" id="IPR029044">
    <property type="entry name" value="Nucleotide-diphossugar_trans"/>
</dbReference>
<feature type="binding site" evidence="13">
    <location>
        <begin position="265"/>
        <end position="267"/>
    </location>
    <ligand>
        <name>4-CDP-2-C-methyl-D-erythritol 2-phosphate</name>
        <dbReference type="ChEBI" id="CHEBI:57919"/>
    </ligand>
</feature>
<dbReference type="RefSeq" id="WP_137621643.1">
    <property type="nucleotide sequence ID" value="NZ_NXMA01000002.1"/>
</dbReference>
<comment type="cofactor">
    <cofactor evidence="3 13">
        <name>a divalent metal cation</name>
        <dbReference type="ChEBI" id="CHEBI:60240"/>
    </cofactor>
</comment>
<dbReference type="PROSITE" id="PS01295">
    <property type="entry name" value="ISPD"/>
    <property type="match status" value="1"/>
</dbReference>
<evidence type="ECO:0000256" key="7">
    <source>
        <dbReference type="ARBA" id="ARBA00022679"/>
    </source>
</evidence>
<feature type="domain" description="2-C-methyl-D-erythritol 2,4-cyclodiphosphate synthase" evidence="14">
    <location>
        <begin position="212"/>
        <end position="363"/>
    </location>
</feature>
<dbReference type="SUPFAM" id="SSF69765">
    <property type="entry name" value="IpsF-like"/>
    <property type="match status" value="1"/>
</dbReference>
<feature type="region of interest" description="2-C-methyl-D-erythritol 2,4-cyclodiphosphate synthase" evidence="13">
    <location>
        <begin position="211"/>
        <end position="371"/>
    </location>
</feature>
<keyword evidence="16" id="KW-1185">Reference proteome</keyword>
<dbReference type="GO" id="GO:0008685">
    <property type="term" value="F:2-C-methyl-D-erythritol 2,4-cyclodiphosphate synthase activity"/>
    <property type="evidence" value="ECO:0007669"/>
    <property type="project" value="UniProtKB-UniRule"/>
</dbReference>
<keyword evidence="10 13" id="KW-0414">Isoprene biosynthesis</keyword>
<comment type="function">
    <text evidence="13">Bifunctional enzyme that catalyzes the formation of 4-diphosphocytidyl-2-C-methyl-D-erythritol from CTP and 2-C-methyl-D-erythritol 4-phosphate (MEP) (IspD), and catalyzes the conversion of 4-diphosphocytidyl-2-C-methyl-D-erythritol 2-phosphate (CDP-ME2P) to 2-C-methyl-D-erythritol 2,4-cyclodiphosphate (ME-CPP) with a corresponding release of cytidine 5-monophosphate (CMP) (IspF).</text>
</comment>
<dbReference type="UniPathway" id="UPA00056">
    <property type="reaction ID" value="UER00093"/>
</dbReference>
<feature type="binding site" evidence="13">
    <location>
        <position position="217"/>
    </location>
    <ligand>
        <name>a divalent metal cation</name>
        <dbReference type="ChEBI" id="CHEBI:60240"/>
    </ligand>
</feature>
<evidence type="ECO:0000256" key="4">
    <source>
        <dbReference type="ARBA" id="ARBA00004709"/>
    </source>
</evidence>
<feature type="site" description="Transition state stabilizer" evidence="13">
    <location>
        <position position="23"/>
    </location>
</feature>
<dbReference type="PROSITE" id="PS01350">
    <property type="entry name" value="ISPF"/>
    <property type="match status" value="1"/>
</dbReference>
<feature type="binding site" evidence="13">
    <location>
        <begin position="341"/>
        <end position="344"/>
    </location>
    <ligand>
        <name>4-CDP-2-C-methyl-D-erythritol 2-phosphate</name>
        <dbReference type="ChEBI" id="CHEBI:57919"/>
    </ligand>
</feature>
<dbReference type="NCBIfam" id="TIGR00151">
    <property type="entry name" value="ispF"/>
    <property type="match status" value="1"/>
</dbReference>
<dbReference type="OrthoDB" id="9804336at2"/>
<keyword evidence="8 13" id="KW-0548">Nucleotidyltransferase</keyword>
<dbReference type="Pfam" id="PF01128">
    <property type="entry name" value="IspD"/>
    <property type="match status" value="1"/>
</dbReference>
<feature type="site" description="Transition state stabilizer" evidence="13">
    <location>
        <position position="342"/>
    </location>
</feature>
<feature type="binding site" evidence="13">
    <location>
        <position position="348"/>
    </location>
    <ligand>
        <name>4-CDP-2-C-methyl-D-erythritol 2-phosphate</name>
        <dbReference type="ChEBI" id="CHEBI:57919"/>
    </ligand>
</feature>
<comment type="similarity">
    <text evidence="13">In the N-terminal section; belongs to the IspD/TarI cytidylyltransferase family. IspD subfamily.</text>
</comment>
<dbReference type="PANTHER" id="PTHR43181:SF1">
    <property type="entry name" value="2-C-METHYL-D-ERYTHRITOL 2,4-CYCLODIPHOSPHATE SYNTHASE, CHLOROPLASTIC"/>
    <property type="match status" value="1"/>
</dbReference>
<dbReference type="CDD" id="cd00554">
    <property type="entry name" value="MECDP_synthase"/>
    <property type="match status" value="1"/>
</dbReference>
<dbReference type="Proteomes" id="UP000310353">
    <property type="component" value="Unassembled WGS sequence"/>
</dbReference>
<name>A0A4U7BUA5_9BACT</name>
<reference evidence="15 16" key="1">
    <citation type="submission" date="2018-05" db="EMBL/GenBank/DDBJ databases">
        <title>Novel Campyloabacter and Helicobacter Species and Strains.</title>
        <authorList>
            <person name="Mannion A.J."/>
            <person name="Shen Z."/>
            <person name="Fox J.G."/>
        </authorList>
    </citation>
    <scope>NUCLEOTIDE SEQUENCE [LARGE SCALE GENOMIC DNA]</scope>
    <source>
        <strain evidence="16">MIT17-670</strain>
    </source>
</reference>
<evidence type="ECO:0000313" key="16">
    <source>
        <dbReference type="Proteomes" id="UP000310353"/>
    </source>
</evidence>
<evidence type="ECO:0000256" key="2">
    <source>
        <dbReference type="ARBA" id="ARBA00001282"/>
    </source>
</evidence>
<evidence type="ECO:0000256" key="12">
    <source>
        <dbReference type="ARBA" id="ARBA00023268"/>
    </source>
</evidence>
<feature type="site" description="Transition state stabilizer" evidence="13">
    <location>
        <position position="16"/>
    </location>
</feature>
<feature type="binding site" evidence="13">
    <location>
        <begin position="217"/>
        <end position="219"/>
    </location>
    <ligand>
        <name>4-CDP-2-C-methyl-D-erythritol 2-phosphate</name>
        <dbReference type="ChEBI" id="CHEBI:57919"/>
    </ligand>
</feature>
<evidence type="ECO:0000256" key="9">
    <source>
        <dbReference type="ARBA" id="ARBA00022723"/>
    </source>
</evidence>
<dbReference type="GO" id="GO:0019288">
    <property type="term" value="P:isopentenyl diphosphate biosynthetic process, methylerythritol 4-phosphate pathway"/>
    <property type="evidence" value="ECO:0007669"/>
    <property type="project" value="UniProtKB-UniRule"/>
</dbReference>
<feature type="binding site" evidence="13">
    <location>
        <position position="251"/>
    </location>
    <ligand>
        <name>a divalent metal cation</name>
        <dbReference type="ChEBI" id="CHEBI:60240"/>
    </ligand>
</feature>
<dbReference type="PANTHER" id="PTHR43181">
    <property type="entry name" value="2-C-METHYL-D-ERYTHRITOL 2,4-CYCLODIPHOSPHATE SYNTHASE, CHLOROPLASTIC"/>
    <property type="match status" value="1"/>
</dbReference>
<dbReference type="Gene3D" id="3.90.550.10">
    <property type="entry name" value="Spore Coat Polysaccharide Biosynthesis Protein SpsA, Chain A"/>
    <property type="match status" value="1"/>
</dbReference>
<evidence type="ECO:0000256" key="3">
    <source>
        <dbReference type="ARBA" id="ARBA00001968"/>
    </source>
</evidence>
<evidence type="ECO:0000313" key="15">
    <source>
        <dbReference type="EMBL" id="TKX32946.1"/>
    </source>
</evidence>
<comment type="catalytic activity">
    <reaction evidence="2 13">
        <text>2-C-methyl-D-erythritol 4-phosphate + CTP + H(+) = 4-CDP-2-C-methyl-D-erythritol + diphosphate</text>
        <dbReference type="Rhea" id="RHEA:13429"/>
        <dbReference type="ChEBI" id="CHEBI:15378"/>
        <dbReference type="ChEBI" id="CHEBI:33019"/>
        <dbReference type="ChEBI" id="CHEBI:37563"/>
        <dbReference type="ChEBI" id="CHEBI:57823"/>
        <dbReference type="ChEBI" id="CHEBI:58262"/>
        <dbReference type="EC" id="2.7.7.60"/>
    </reaction>
</comment>
<feature type="site" description="Positions MEP for the nucleophilic attack" evidence="13">
    <location>
        <position position="139"/>
    </location>
</feature>
<feature type="site" description="Positions MEP for the nucleophilic attack" evidence="13">
    <location>
        <position position="191"/>
    </location>
</feature>
<feature type="binding site" evidence="13">
    <location>
        <position position="351"/>
    </location>
    <ligand>
        <name>4-CDP-2-C-methyl-D-erythritol 2-phosphate</name>
        <dbReference type="ChEBI" id="CHEBI:57919"/>
    </ligand>
</feature>
<dbReference type="GO" id="GO:0046872">
    <property type="term" value="F:metal ion binding"/>
    <property type="evidence" value="ECO:0007669"/>
    <property type="project" value="UniProtKB-KW"/>
</dbReference>
<keyword evidence="11 13" id="KW-0456">Lyase</keyword>
<evidence type="ECO:0000256" key="5">
    <source>
        <dbReference type="ARBA" id="ARBA00004787"/>
    </source>
</evidence>
<dbReference type="NCBIfam" id="NF006899">
    <property type="entry name" value="PRK09382.1"/>
    <property type="match status" value="1"/>
</dbReference>
<dbReference type="EMBL" id="NXMA01000002">
    <property type="protein sequence ID" value="TKX32946.1"/>
    <property type="molecule type" value="Genomic_DNA"/>
</dbReference>
<dbReference type="InterPro" id="IPR034683">
    <property type="entry name" value="IspD/TarI"/>
</dbReference>
<dbReference type="EC" id="4.6.1.12" evidence="13"/>
<sequence length="371" mass="41503">MQELSLIMLAAGNSTRLNMEVKKQFLRIGEDPLWLYATKNLSSFYPFKKIIVTSGNVSYMKKFTKNYEIIEGGDSRAQSLKKALELVETEFVMVSDVARVFISKNLFERLLENIDKADCITPALKVCDTTLFDGQAVQREKIKLIQTPQISRTNLLKKALEQNSDFTDDSTAIAAVGGKIWFIEGEENARKLTFKEDLIKLNLPKPSCEIFCGNGFDVHEFGQTRPLILGGIEIHPSMGLKAHSDGDVLAHSLTDAILGAASLGDIGELYPDTDMKFKNANSMELLKKAYQKVKEVGFELINADICVIAETPKLHKFKEEIRANIASTLNISEHRINVKATTTEQLGFIGRKEGIAVLSNVNLKYFDWTKL</sequence>
<dbReference type="Pfam" id="PF02542">
    <property type="entry name" value="YgbB"/>
    <property type="match status" value="1"/>
</dbReference>
<dbReference type="InterPro" id="IPR036571">
    <property type="entry name" value="MECDP_synthase_sf"/>
</dbReference>
<dbReference type="Gene3D" id="3.30.1330.50">
    <property type="entry name" value="2-C-methyl-D-erythritol 2,4-cyclodiphosphate synthase"/>
    <property type="match status" value="1"/>
</dbReference>
<feature type="binding site" evidence="13">
    <location>
        <position position="219"/>
    </location>
    <ligand>
        <name>a divalent metal cation</name>
        <dbReference type="ChEBI" id="CHEBI:60240"/>
    </ligand>
</feature>
<dbReference type="EC" id="2.7.7.60" evidence="13"/>
<comment type="similarity">
    <text evidence="13">In the C-terminal section; belongs to the IspF family.</text>
</comment>
<dbReference type="InterPro" id="IPR020555">
    <property type="entry name" value="MECDP_synthase_CS"/>
</dbReference>
<evidence type="ECO:0000259" key="14">
    <source>
        <dbReference type="Pfam" id="PF02542"/>
    </source>
</evidence>
<dbReference type="HAMAP" id="MF_01520">
    <property type="entry name" value="IspDF"/>
    <property type="match status" value="1"/>
</dbReference>